<comment type="caution">
    <text evidence="2">The sequence shown here is derived from an EMBL/GenBank/DDBJ whole genome shotgun (WGS) entry which is preliminary data.</text>
</comment>
<sequence length="355" mass="37409">MSQDIVIIGAGQAGLAAGRALAIAGHEPLLLDAAPAIGHSWRERWDSLRLFTPARFDGLPGLPFPGDPDHHPGKDEVADYLRSYASTFDLPVRLSSPVLRLTRSGDGFALATPDGEIEARQVVVATGPFQRPVVPPHSLTVPSPHTSEYRRPGQLPDGPVVVVGGGNSGVQIAAELAASGRSVTLAVGTRQPALPQRLLGRDLFHWLNRVGVVRIPSDTRIGARIRRREPLIGTSLRALRRDGVRLAGRVVAASGDTVTTADGGTLRVSAVVWATGYRVDHGWIDIEGAVGPDGAPVHTRGAGVVPGLHYLGLPYQYSRGSALLGWVGDDAGRLATRVAAPVNAGDAARRRTAAR</sequence>
<keyword evidence="3" id="KW-1185">Reference proteome</keyword>
<dbReference type="Gene3D" id="3.50.50.60">
    <property type="entry name" value="FAD/NAD(P)-binding domain"/>
    <property type="match status" value="1"/>
</dbReference>
<dbReference type="InterPro" id="IPR036188">
    <property type="entry name" value="FAD/NAD-bd_sf"/>
</dbReference>
<dbReference type="InterPro" id="IPR050982">
    <property type="entry name" value="Auxin_biosynth/cation_transpt"/>
</dbReference>
<evidence type="ECO:0000313" key="3">
    <source>
        <dbReference type="Proteomes" id="UP000542813"/>
    </source>
</evidence>
<dbReference type="RefSeq" id="WP_184823862.1">
    <property type="nucleotide sequence ID" value="NZ_JACHMM010000001.1"/>
</dbReference>
<protein>
    <submittedName>
        <fullName evidence="2">Putative flavoprotein involved in K+ transport</fullName>
    </submittedName>
</protein>
<dbReference type="SUPFAM" id="SSF51905">
    <property type="entry name" value="FAD/NAD(P)-binding domain"/>
    <property type="match status" value="2"/>
</dbReference>
<organism evidence="2 3">
    <name type="scientific">Jiangella mangrovi</name>
    <dbReference type="NCBI Taxonomy" id="1524084"/>
    <lineage>
        <taxon>Bacteria</taxon>
        <taxon>Bacillati</taxon>
        <taxon>Actinomycetota</taxon>
        <taxon>Actinomycetes</taxon>
        <taxon>Jiangellales</taxon>
        <taxon>Jiangellaceae</taxon>
        <taxon>Jiangella</taxon>
    </lineage>
</organism>
<proteinExistence type="predicted"/>
<dbReference type="PRINTS" id="PR00368">
    <property type="entry name" value="FADPNR"/>
</dbReference>
<dbReference type="PANTHER" id="PTHR43539">
    <property type="entry name" value="FLAVIN-BINDING MONOOXYGENASE-LIKE PROTEIN (AFU_ORTHOLOGUE AFUA_4G09220)"/>
    <property type="match status" value="1"/>
</dbReference>
<dbReference type="Proteomes" id="UP000542813">
    <property type="component" value="Unassembled WGS sequence"/>
</dbReference>
<dbReference type="AlphaFoldDB" id="A0A7W9LM47"/>
<accession>A0A7W9LM47</accession>
<dbReference type="PRINTS" id="PR00411">
    <property type="entry name" value="PNDRDTASEI"/>
</dbReference>
<reference evidence="2 3" key="1">
    <citation type="submission" date="2020-08" db="EMBL/GenBank/DDBJ databases">
        <title>Sequencing the genomes of 1000 actinobacteria strains.</title>
        <authorList>
            <person name="Klenk H.-P."/>
        </authorList>
    </citation>
    <scope>NUCLEOTIDE SEQUENCE [LARGE SCALE GENOMIC DNA]</scope>
    <source>
        <strain evidence="2 3">DSM 102122</strain>
    </source>
</reference>
<evidence type="ECO:0000256" key="1">
    <source>
        <dbReference type="ARBA" id="ARBA00023002"/>
    </source>
</evidence>
<dbReference type="GO" id="GO:0004497">
    <property type="term" value="F:monooxygenase activity"/>
    <property type="evidence" value="ECO:0007669"/>
    <property type="project" value="TreeGrafter"/>
</dbReference>
<dbReference type="GO" id="GO:0050660">
    <property type="term" value="F:flavin adenine dinucleotide binding"/>
    <property type="evidence" value="ECO:0007669"/>
    <property type="project" value="TreeGrafter"/>
</dbReference>
<dbReference type="EMBL" id="JACHMM010000001">
    <property type="protein sequence ID" value="MBB5788890.1"/>
    <property type="molecule type" value="Genomic_DNA"/>
</dbReference>
<dbReference type="Pfam" id="PF13738">
    <property type="entry name" value="Pyr_redox_3"/>
    <property type="match status" value="1"/>
</dbReference>
<dbReference type="PANTHER" id="PTHR43539:SF78">
    <property type="entry name" value="FLAVIN-CONTAINING MONOOXYGENASE"/>
    <property type="match status" value="1"/>
</dbReference>
<name>A0A7W9LM47_9ACTN</name>
<gene>
    <name evidence="2" type="ORF">HD601_003465</name>
</gene>
<keyword evidence="1" id="KW-0560">Oxidoreductase</keyword>
<evidence type="ECO:0000313" key="2">
    <source>
        <dbReference type="EMBL" id="MBB5788890.1"/>
    </source>
</evidence>